<keyword evidence="1" id="KW-0694">RNA-binding</keyword>
<comment type="caution">
    <text evidence="3">The sequence shown here is derived from an EMBL/GenBank/DDBJ whole genome shotgun (WGS) entry which is preliminary data.</text>
</comment>
<dbReference type="GO" id="GO:0003723">
    <property type="term" value="F:RNA binding"/>
    <property type="evidence" value="ECO:0007669"/>
    <property type="project" value="UniProtKB-KW"/>
</dbReference>
<dbReference type="InterPro" id="IPR036986">
    <property type="entry name" value="S4_RNA-bd_sf"/>
</dbReference>
<evidence type="ECO:0000313" key="4">
    <source>
        <dbReference type="Proteomes" id="UP000230767"/>
    </source>
</evidence>
<dbReference type="CDD" id="cd00165">
    <property type="entry name" value="S4"/>
    <property type="match status" value="1"/>
</dbReference>
<evidence type="ECO:0000259" key="2">
    <source>
        <dbReference type="Pfam" id="PF01479"/>
    </source>
</evidence>
<protein>
    <recommendedName>
        <fullName evidence="2">RNA-binding S4 domain-containing protein</fullName>
    </recommendedName>
</protein>
<dbReference type="Pfam" id="PF01479">
    <property type="entry name" value="S4"/>
    <property type="match status" value="1"/>
</dbReference>
<dbReference type="EMBL" id="PFLW01000018">
    <property type="protein sequence ID" value="PIY89554.1"/>
    <property type="molecule type" value="Genomic_DNA"/>
</dbReference>
<dbReference type="PROSITE" id="PS50889">
    <property type="entry name" value="S4"/>
    <property type="match status" value="1"/>
</dbReference>
<name>A0A2M7R703_9BACT</name>
<organism evidence="3 4">
    <name type="scientific">Candidatus Nealsonbacteria bacterium CG_4_10_14_0_8_um_filter_37_14</name>
    <dbReference type="NCBI Taxonomy" id="1974684"/>
    <lineage>
        <taxon>Bacteria</taxon>
        <taxon>Candidatus Nealsoniibacteriota</taxon>
    </lineage>
</organism>
<evidence type="ECO:0000313" key="3">
    <source>
        <dbReference type="EMBL" id="PIY89554.1"/>
    </source>
</evidence>
<gene>
    <name evidence="3" type="ORF">COY73_00570</name>
</gene>
<dbReference type="AlphaFoldDB" id="A0A2M7R703"/>
<evidence type="ECO:0000256" key="1">
    <source>
        <dbReference type="PROSITE-ProRule" id="PRU00182"/>
    </source>
</evidence>
<dbReference type="Gene3D" id="3.10.290.10">
    <property type="entry name" value="RNA-binding S4 domain"/>
    <property type="match status" value="1"/>
</dbReference>
<reference evidence="4" key="1">
    <citation type="submission" date="2017-09" db="EMBL/GenBank/DDBJ databases">
        <title>Depth-based differentiation of microbial function through sediment-hosted aquifers and enrichment of novel symbionts in the deep terrestrial subsurface.</title>
        <authorList>
            <person name="Probst A.J."/>
            <person name="Ladd B."/>
            <person name="Jarett J.K."/>
            <person name="Geller-Mcgrath D.E."/>
            <person name="Sieber C.M.K."/>
            <person name="Emerson J.B."/>
            <person name="Anantharaman K."/>
            <person name="Thomas B.C."/>
            <person name="Malmstrom R."/>
            <person name="Stieglmeier M."/>
            <person name="Klingl A."/>
            <person name="Woyke T."/>
            <person name="Ryan C.M."/>
            <person name="Banfield J.F."/>
        </authorList>
    </citation>
    <scope>NUCLEOTIDE SEQUENCE [LARGE SCALE GENOMIC DNA]</scope>
</reference>
<sequence length="76" mass="8826">MLTLVPEVLIKEKSLNILKLLCKTKLASSRSEAKRLILQKGVRIDGKIKENWKEEIKIEKNQVLRVGKRNFVKIIN</sequence>
<feature type="domain" description="RNA-binding S4" evidence="2">
    <location>
        <begin position="18"/>
        <end position="48"/>
    </location>
</feature>
<proteinExistence type="predicted"/>
<accession>A0A2M7R703</accession>
<dbReference type="Proteomes" id="UP000230767">
    <property type="component" value="Unassembled WGS sequence"/>
</dbReference>
<dbReference type="SUPFAM" id="SSF55174">
    <property type="entry name" value="Alpha-L RNA-binding motif"/>
    <property type="match status" value="1"/>
</dbReference>
<dbReference type="InterPro" id="IPR002942">
    <property type="entry name" value="S4_RNA-bd"/>
</dbReference>